<protein>
    <submittedName>
        <fullName evidence="1">Uncharacterized protein</fullName>
    </submittedName>
</protein>
<accession>A0AAW2EEK3</accession>
<reference evidence="1 2" key="1">
    <citation type="submission" date="2023-03" db="EMBL/GenBank/DDBJ databases">
        <title>High recombination rates correlate with genetic variation in Cardiocondyla obscurior ants.</title>
        <authorList>
            <person name="Errbii M."/>
        </authorList>
    </citation>
    <scope>NUCLEOTIDE SEQUENCE [LARGE SCALE GENOMIC DNA]</scope>
    <source>
        <strain evidence="1">Alpha-2009</strain>
        <tissue evidence="1">Whole body</tissue>
    </source>
</reference>
<dbReference type="Proteomes" id="UP001430953">
    <property type="component" value="Unassembled WGS sequence"/>
</dbReference>
<dbReference type="AlphaFoldDB" id="A0AAW2EEK3"/>
<comment type="caution">
    <text evidence="1">The sequence shown here is derived from an EMBL/GenBank/DDBJ whole genome shotgun (WGS) entry which is preliminary data.</text>
</comment>
<evidence type="ECO:0000313" key="2">
    <source>
        <dbReference type="Proteomes" id="UP001430953"/>
    </source>
</evidence>
<proteinExistence type="predicted"/>
<evidence type="ECO:0000313" key="1">
    <source>
        <dbReference type="EMBL" id="KAL0101360.1"/>
    </source>
</evidence>
<sequence>MELARIDLRVAVFHSDFIRVFSRIEKARGALSRRGRNTTSCPATPQRVARPFRAARFMADAERRVAKVGERDNQIQPGQRNTIAAQVSAARRRRIRLAPVLISRNLVSDRRANKRVPIFPTRTRTRATGSLRQEFAESFFFFFFFFYSDKTADESRELRRIDG</sequence>
<name>A0AAW2EEK3_9HYME</name>
<dbReference type="EMBL" id="JADYXP020000024">
    <property type="protein sequence ID" value="KAL0101360.1"/>
    <property type="molecule type" value="Genomic_DNA"/>
</dbReference>
<organism evidence="1 2">
    <name type="scientific">Cardiocondyla obscurior</name>
    <dbReference type="NCBI Taxonomy" id="286306"/>
    <lineage>
        <taxon>Eukaryota</taxon>
        <taxon>Metazoa</taxon>
        <taxon>Ecdysozoa</taxon>
        <taxon>Arthropoda</taxon>
        <taxon>Hexapoda</taxon>
        <taxon>Insecta</taxon>
        <taxon>Pterygota</taxon>
        <taxon>Neoptera</taxon>
        <taxon>Endopterygota</taxon>
        <taxon>Hymenoptera</taxon>
        <taxon>Apocrita</taxon>
        <taxon>Aculeata</taxon>
        <taxon>Formicoidea</taxon>
        <taxon>Formicidae</taxon>
        <taxon>Myrmicinae</taxon>
        <taxon>Cardiocondyla</taxon>
    </lineage>
</organism>
<keyword evidence="2" id="KW-1185">Reference proteome</keyword>
<gene>
    <name evidence="1" type="ORF">PUN28_018881</name>
</gene>